<dbReference type="Pfam" id="PF04535">
    <property type="entry name" value="CASP_dom"/>
    <property type="match status" value="1"/>
</dbReference>
<comment type="subunit">
    <text evidence="3 8">Homodimer and heterodimers.</text>
</comment>
<evidence type="ECO:0000256" key="5">
    <source>
        <dbReference type="ARBA" id="ARBA00022692"/>
    </source>
</evidence>
<keyword evidence="5 8" id="KW-0812">Transmembrane</keyword>
<name>A0A835AXX5_9POAL</name>
<comment type="subcellular location">
    <subcellularLocation>
        <location evidence="1 8">Cell membrane</location>
        <topology evidence="1 8">Multi-pass membrane protein</topology>
    </subcellularLocation>
</comment>
<evidence type="ECO:0000313" key="12">
    <source>
        <dbReference type="Proteomes" id="UP000636709"/>
    </source>
</evidence>
<feature type="compositionally biased region" description="Pro residues" evidence="9">
    <location>
        <begin position="46"/>
        <end position="60"/>
    </location>
</feature>
<protein>
    <recommendedName>
        <fullName evidence="8">CASP-like protein</fullName>
    </recommendedName>
</protein>
<evidence type="ECO:0000256" key="7">
    <source>
        <dbReference type="ARBA" id="ARBA00023136"/>
    </source>
</evidence>
<evidence type="ECO:0000313" key="11">
    <source>
        <dbReference type="EMBL" id="KAF8675809.1"/>
    </source>
</evidence>
<dbReference type="GO" id="GO:0005886">
    <property type="term" value="C:plasma membrane"/>
    <property type="evidence" value="ECO:0007669"/>
    <property type="project" value="UniProtKB-SubCell"/>
</dbReference>
<dbReference type="PANTHER" id="PTHR33573">
    <property type="entry name" value="CASP-LIKE PROTEIN 4A4"/>
    <property type="match status" value="1"/>
</dbReference>
<dbReference type="OrthoDB" id="672180at2759"/>
<evidence type="ECO:0000256" key="9">
    <source>
        <dbReference type="SAM" id="MobiDB-lite"/>
    </source>
</evidence>
<evidence type="ECO:0000256" key="1">
    <source>
        <dbReference type="ARBA" id="ARBA00004651"/>
    </source>
</evidence>
<feature type="compositionally biased region" description="Pro residues" evidence="9">
    <location>
        <begin position="70"/>
        <end position="90"/>
    </location>
</feature>
<dbReference type="Proteomes" id="UP000636709">
    <property type="component" value="Unassembled WGS sequence"/>
</dbReference>
<feature type="transmembrane region" description="Helical" evidence="8">
    <location>
        <begin position="381"/>
        <end position="404"/>
    </location>
</feature>
<comment type="caution">
    <text evidence="11">The sequence shown here is derived from an EMBL/GenBank/DDBJ whole genome shotgun (WGS) entry which is preliminary data.</text>
</comment>
<dbReference type="PANTHER" id="PTHR33573:SF50">
    <property type="entry name" value="CASP-LIKE PROTEIN 4A3"/>
    <property type="match status" value="1"/>
</dbReference>
<dbReference type="EMBL" id="JACEFO010002177">
    <property type="protein sequence ID" value="KAF8675809.1"/>
    <property type="molecule type" value="Genomic_DNA"/>
</dbReference>
<sequence length="405" mass="41592">MDGDSPIRPPPPPPPPPAVEPVAPSSPHSQLPAVDSSRDGSLSPENPAPHPPPPTGPTTSPPRTGDSSPSSPPHPSTPPPPLPPPPPAPAPAEAKSASPPLPREGQTSPPRSPPRPSPALVPPPPPAAASAEAKSEQEAAESASESGSMTLALALTQTEDSTPPTPPKEAFSTEASPIGSPEKESAVTIAKLLSGEDPAAAAAKPAVDKVAPPSDTGSLPAAAAVTGVGGGGGGVGSKRWLLGGRVPEKVRRTELRRAELGFRVSAAVFCLVALSVVAADTTVGWSGDSFRRYNEYRYVLAASVVAFTYSGFQLVAEVHYLVTGRRIIRGPWRGYFNLAMDQMLAYLLLSASSTALSRNGVWMSRFGGDQFTKLINASASMALLAFIALGLSSIISAYCVFSLVS</sequence>
<keyword evidence="12" id="KW-1185">Reference proteome</keyword>
<dbReference type="InterPro" id="IPR006702">
    <property type="entry name" value="CASP_dom"/>
</dbReference>
<dbReference type="AlphaFoldDB" id="A0A835AXX5"/>
<gene>
    <name evidence="11" type="ORF">HU200_047299</name>
</gene>
<evidence type="ECO:0000256" key="2">
    <source>
        <dbReference type="ARBA" id="ARBA00007651"/>
    </source>
</evidence>
<feature type="compositionally biased region" description="Pro residues" evidence="9">
    <location>
        <begin position="110"/>
        <end position="127"/>
    </location>
</feature>
<accession>A0A835AXX5</accession>
<evidence type="ECO:0000256" key="3">
    <source>
        <dbReference type="ARBA" id="ARBA00011489"/>
    </source>
</evidence>
<feature type="transmembrane region" description="Helical" evidence="8">
    <location>
        <begin position="260"/>
        <end position="278"/>
    </location>
</feature>
<feature type="compositionally biased region" description="Pro residues" evidence="9">
    <location>
        <begin position="7"/>
        <end position="19"/>
    </location>
</feature>
<proteinExistence type="inferred from homology"/>
<evidence type="ECO:0000256" key="4">
    <source>
        <dbReference type="ARBA" id="ARBA00022475"/>
    </source>
</evidence>
<keyword evidence="4 8" id="KW-1003">Cell membrane</keyword>
<comment type="similarity">
    <text evidence="2 8">Belongs to the Casparian strip membrane proteins (CASP) family.</text>
</comment>
<feature type="domain" description="Casparian strip membrane protein" evidence="10">
    <location>
        <begin position="253"/>
        <end position="388"/>
    </location>
</feature>
<feature type="transmembrane region" description="Helical" evidence="8">
    <location>
        <begin position="298"/>
        <end position="322"/>
    </location>
</feature>
<keyword evidence="6 8" id="KW-1133">Transmembrane helix</keyword>
<evidence type="ECO:0000256" key="6">
    <source>
        <dbReference type="ARBA" id="ARBA00022989"/>
    </source>
</evidence>
<keyword evidence="7 8" id="KW-0472">Membrane</keyword>
<feature type="region of interest" description="Disordered" evidence="9">
    <location>
        <begin position="1"/>
        <end position="185"/>
    </location>
</feature>
<organism evidence="11 12">
    <name type="scientific">Digitaria exilis</name>
    <dbReference type="NCBI Taxonomy" id="1010633"/>
    <lineage>
        <taxon>Eukaryota</taxon>
        <taxon>Viridiplantae</taxon>
        <taxon>Streptophyta</taxon>
        <taxon>Embryophyta</taxon>
        <taxon>Tracheophyta</taxon>
        <taxon>Spermatophyta</taxon>
        <taxon>Magnoliopsida</taxon>
        <taxon>Liliopsida</taxon>
        <taxon>Poales</taxon>
        <taxon>Poaceae</taxon>
        <taxon>PACMAD clade</taxon>
        <taxon>Panicoideae</taxon>
        <taxon>Panicodae</taxon>
        <taxon>Paniceae</taxon>
        <taxon>Anthephorinae</taxon>
        <taxon>Digitaria</taxon>
    </lineage>
</organism>
<reference evidence="11" key="1">
    <citation type="submission" date="2020-07" db="EMBL/GenBank/DDBJ databases">
        <title>Genome sequence and genetic diversity analysis of an under-domesticated orphan crop, white fonio (Digitaria exilis).</title>
        <authorList>
            <person name="Bennetzen J.L."/>
            <person name="Chen S."/>
            <person name="Ma X."/>
            <person name="Wang X."/>
            <person name="Yssel A.E.J."/>
            <person name="Chaluvadi S.R."/>
            <person name="Johnson M."/>
            <person name="Gangashetty P."/>
            <person name="Hamidou F."/>
            <person name="Sanogo M.D."/>
            <person name="Zwaenepoel A."/>
            <person name="Wallace J."/>
            <person name="Van De Peer Y."/>
            <person name="Van Deynze A."/>
        </authorList>
    </citation>
    <scope>NUCLEOTIDE SEQUENCE</scope>
    <source>
        <tissue evidence="11">Leaves</tissue>
    </source>
</reference>
<evidence type="ECO:0000259" key="10">
    <source>
        <dbReference type="Pfam" id="PF04535"/>
    </source>
</evidence>
<feature type="transmembrane region" description="Helical" evidence="8">
    <location>
        <begin position="343"/>
        <end position="361"/>
    </location>
</feature>
<evidence type="ECO:0000256" key="8">
    <source>
        <dbReference type="RuleBase" id="RU361233"/>
    </source>
</evidence>